<dbReference type="InterPro" id="IPR036322">
    <property type="entry name" value="WD40_repeat_dom_sf"/>
</dbReference>
<evidence type="ECO:0000256" key="5">
    <source>
        <dbReference type="SAM" id="MobiDB-lite"/>
    </source>
</evidence>
<feature type="compositionally biased region" description="Acidic residues" evidence="5">
    <location>
        <begin position="45"/>
        <end position="54"/>
    </location>
</feature>
<keyword evidence="3" id="KW-0677">Repeat</keyword>
<organism evidence="6 7">
    <name type="scientific">[Candida] anglica</name>
    <dbReference type="NCBI Taxonomy" id="148631"/>
    <lineage>
        <taxon>Eukaryota</taxon>
        <taxon>Fungi</taxon>
        <taxon>Dikarya</taxon>
        <taxon>Ascomycota</taxon>
        <taxon>Saccharomycotina</taxon>
        <taxon>Pichiomycetes</taxon>
        <taxon>Debaryomycetaceae</taxon>
        <taxon>Kurtzmaniella</taxon>
    </lineage>
</organism>
<feature type="region of interest" description="Disordered" evidence="5">
    <location>
        <begin position="38"/>
        <end position="90"/>
    </location>
</feature>
<dbReference type="PROSITE" id="PS00678">
    <property type="entry name" value="WD_REPEATS_1"/>
    <property type="match status" value="1"/>
</dbReference>
<dbReference type="PROSITE" id="PS50294">
    <property type="entry name" value="WD_REPEATS_REGION"/>
    <property type="match status" value="1"/>
</dbReference>
<dbReference type="Gene3D" id="2.130.10.10">
    <property type="entry name" value="YVTN repeat-like/Quinoprotein amine dehydrogenase"/>
    <property type="match status" value="1"/>
</dbReference>
<evidence type="ECO:0000256" key="3">
    <source>
        <dbReference type="ARBA" id="ARBA00022737"/>
    </source>
</evidence>
<sequence length="576" mass="63853">MISSTCWVPRGYASEFPEKYELDDAEMERITAMANLELNDRRLEDEVEDDDEEESKPSLQDQIEQDDDLKEYDLENYDNENNDDEEGQQVTMFPGLSTSDAAIHGKEGEDQYLTLPTDEDLKEEKLESQIYPTDNLVLATRTEDDISYLDVYVYDDGAGAPDGADEEEEDKFDADVAKGLVRESNLYVHHDLMLPSFPLCVEWINYKPGQSENNDNNIGNFAAIGTFDPQIEVWNLDCMDKAFPDLILGEPHENSAAGLKKKSKKKKKSKQHVTTHHTDAVLSLSHNRVHRNVLASTSADHTVKLWDLNNGTAVRSLDTIHDQKTVSSSQWHAQEASILLTGGYDGTCGLTDVRISDVSQMSKNYSVSRGEEIENVRWGHSSQPELFYAGTDNGNVYCFDVRSVEKPVWTLHAHDVGISSLDVNAHIPGMITTAAMGEKTVKLWKCPTAGGSGGPSMVLSRDFGVGNVLTSSFAGDIEVAGNLTIGGVSGALKMWDVLSNRSVRHTFRSELRDMQKKARQDAKEAGRASRIARKYANDASGENVMTVEAGGLEDESDSDEGEEPVAMDDDEEEEED</sequence>
<dbReference type="SUPFAM" id="SSF50978">
    <property type="entry name" value="WD40 repeat-like"/>
    <property type="match status" value="1"/>
</dbReference>
<feature type="compositionally biased region" description="Acidic residues" evidence="5">
    <location>
        <begin position="551"/>
        <end position="576"/>
    </location>
</feature>
<keyword evidence="7" id="KW-1185">Reference proteome</keyword>
<evidence type="ECO:0000313" key="6">
    <source>
        <dbReference type="EMBL" id="CAK7904311.1"/>
    </source>
</evidence>
<dbReference type="EMBL" id="OZ004256">
    <property type="protein sequence ID" value="CAK7904311.1"/>
    <property type="molecule type" value="Genomic_DNA"/>
</dbReference>
<reference evidence="6 7" key="1">
    <citation type="submission" date="2024-01" db="EMBL/GenBank/DDBJ databases">
        <authorList>
            <consortium name="Genoscope - CEA"/>
            <person name="William W."/>
        </authorList>
    </citation>
    <scope>NUCLEOTIDE SEQUENCE [LARGE SCALE GENOMIC DNA]</scope>
    <source>
        <strain evidence="6 7">29B2s-10</strain>
    </source>
</reference>
<dbReference type="SMART" id="SM00320">
    <property type="entry name" value="WD40"/>
    <property type="match status" value="4"/>
</dbReference>
<dbReference type="PANTHER" id="PTHR14091:SF0">
    <property type="entry name" value="PERIODIC TRYPTOPHAN PROTEIN 1 HOMOLOG"/>
    <property type="match status" value="1"/>
</dbReference>
<keyword evidence="1" id="KW-0597">Phosphoprotein</keyword>
<gene>
    <name evidence="6" type="ORF">CAAN4_D08746</name>
</gene>
<evidence type="ECO:0008006" key="8">
    <source>
        <dbReference type="Google" id="ProtNLM"/>
    </source>
</evidence>
<dbReference type="PROSITE" id="PS50082">
    <property type="entry name" value="WD_REPEATS_2"/>
    <property type="match status" value="1"/>
</dbReference>
<feature type="repeat" description="WD" evidence="4">
    <location>
        <begin position="274"/>
        <end position="316"/>
    </location>
</feature>
<dbReference type="InterPro" id="IPR015943">
    <property type="entry name" value="WD40/YVTN_repeat-like_dom_sf"/>
</dbReference>
<dbReference type="Pfam" id="PF00400">
    <property type="entry name" value="WD40"/>
    <property type="match status" value="1"/>
</dbReference>
<protein>
    <recommendedName>
        <fullName evidence="8">Periodic tryptophan protein 1</fullName>
    </recommendedName>
</protein>
<feature type="region of interest" description="Disordered" evidence="5">
    <location>
        <begin position="512"/>
        <end position="576"/>
    </location>
</feature>
<feature type="compositionally biased region" description="Basic residues" evidence="5">
    <location>
        <begin position="259"/>
        <end position="275"/>
    </location>
</feature>
<evidence type="ECO:0000256" key="2">
    <source>
        <dbReference type="ARBA" id="ARBA00022574"/>
    </source>
</evidence>
<feature type="region of interest" description="Disordered" evidence="5">
    <location>
        <begin position="254"/>
        <end position="279"/>
    </location>
</feature>
<keyword evidence="2 4" id="KW-0853">WD repeat</keyword>
<dbReference type="InterPro" id="IPR019775">
    <property type="entry name" value="WD40_repeat_CS"/>
</dbReference>
<dbReference type="PANTHER" id="PTHR14091">
    <property type="entry name" value="PERIODIC TRYPTOPHAN PROTEIN 1"/>
    <property type="match status" value="1"/>
</dbReference>
<dbReference type="Proteomes" id="UP001497600">
    <property type="component" value="Chromosome D"/>
</dbReference>
<feature type="compositionally biased region" description="Acidic residues" evidence="5">
    <location>
        <begin position="63"/>
        <end position="87"/>
    </location>
</feature>
<dbReference type="InterPro" id="IPR044285">
    <property type="entry name" value="PWP1"/>
</dbReference>
<dbReference type="InterPro" id="IPR001680">
    <property type="entry name" value="WD40_rpt"/>
</dbReference>
<evidence type="ECO:0000256" key="1">
    <source>
        <dbReference type="ARBA" id="ARBA00022553"/>
    </source>
</evidence>
<feature type="compositionally biased region" description="Basic and acidic residues" evidence="5">
    <location>
        <begin position="512"/>
        <end position="527"/>
    </location>
</feature>
<name>A0ABP0EAZ4_9ASCO</name>
<accession>A0ABP0EAZ4</accession>
<evidence type="ECO:0000256" key="4">
    <source>
        <dbReference type="PROSITE-ProRule" id="PRU00221"/>
    </source>
</evidence>
<proteinExistence type="predicted"/>
<evidence type="ECO:0000313" key="7">
    <source>
        <dbReference type="Proteomes" id="UP001497600"/>
    </source>
</evidence>